<dbReference type="FunFam" id="1.20.5.170:FF:000002">
    <property type="entry name" value="Type I keratin KA11"/>
    <property type="match status" value="1"/>
</dbReference>
<proteinExistence type="inferred from homology"/>
<dbReference type="Gene3D" id="1.20.5.500">
    <property type="entry name" value="Single helix bin"/>
    <property type="match status" value="1"/>
</dbReference>
<dbReference type="InterPro" id="IPR002957">
    <property type="entry name" value="Keratin_I"/>
</dbReference>
<dbReference type="SMART" id="SM01391">
    <property type="entry name" value="Filament"/>
    <property type="match status" value="1"/>
</dbReference>
<organism evidence="6 7">
    <name type="scientific">Neogobius melanostomus</name>
    <name type="common">round goby</name>
    <dbReference type="NCBI Taxonomy" id="47308"/>
    <lineage>
        <taxon>Eukaryota</taxon>
        <taxon>Metazoa</taxon>
        <taxon>Chordata</taxon>
        <taxon>Craniata</taxon>
        <taxon>Vertebrata</taxon>
        <taxon>Euteleostomi</taxon>
        <taxon>Actinopterygii</taxon>
        <taxon>Neopterygii</taxon>
        <taxon>Teleostei</taxon>
        <taxon>Neoteleostei</taxon>
        <taxon>Acanthomorphata</taxon>
        <taxon>Gobiaria</taxon>
        <taxon>Gobiiformes</taxon>
        <taxon>Gobioidei</taxon>
        <taxon>Gobiidae</taxon>
        <taxon>Benthophilinae</taxon>
        <taxon>Neogobiini</taxon>
        <taxon>Neogobius</taxon>
    </lineage>
</organism>
<feature type="coiled-coil region" evidence="4">
    <location>
        <begin position="179"/>
        <end position="224"/>
    </location>
</feature>
<dbReference type="AlphaFoldDB" id="A0A8C6UJR7"/>
<dbReference type="SUPFAM" id="SSF64593">
    <property type="entry name" value="Intermediate filament protein, coiled coil region"/>
    <property type="match status" value="2"/>
</dbReference>
<evidence type="ECO:0000259" key="5">
    <source>
        <dbReference type="PROSITE" id="PS51842"/>
    </source>
</evidence>
<reference evidence="6" key="1">
    <citation type="submission" date="2025-08" db="UniProtKB">
        <authorList>
            <consortium name="Ensembl"/>
        </authorList>
    </citation>
    <scope>IDENTIFICATION</scope>
</reference>
<dbReference type="Proteomes" id="UP000694523">
    <property type="component" value="Unplaced"/>
</dbReference>
<dbReference type="PROSITE" id="PS00226">
    <property type="entry name" value="IF_ROD_1"/>
    <property type="match status" value="1"/>
</dbReference>
<reference evidence="6" key="2">
    <citation type="submission" date="2025-09" db="UniProtKB">
        <authorList>
            <consortium name="Ensembl"/>
        </authorList>
    </citation>
    <scope>IDENTIFICATION</scope>
</reference>
<accession>A0A8C6UJR7</accession>
<dbReference type="GO" id="GO:0005882">
    <property type="term" value="C:intermediate filament"/>
    <property type="evidence" value="ECO:0007669"/>
    <property type="project" value="UniProtKB-KW"/>
</dbReference>
<dbReference type="InterPro" id="IPR018039">
    <property type="entry name" value="IF_conserved"/>
</dbReference>
<keyword evidence="2 4" id="KW-0175">Coiled coil</keyword>
<protein>
    <submittedName>
        <fullName evidence="6">Si:ch211-243g18.2</fullName>
    </submittedName>
</protein>
<sequence length="423" mass="48575">MASSMSMRNFSVSRQPSFSCRSLMDTGRARSRASVSFTASPLTRSASIGQDLNGPVSFQLNGLHGNSANEKEAMQSLNSRLASYLDKVRTLERSNADLESRIKQLMLDRIPKGHDLDSMMAQAHAVEQEVRRKTLENARLMLEIDNAKLAADDFRIKWETELVMCQSVERDCVALKKAKTDHEQIIASLRGDLDSLKEELYFLKKNHEEEMEQMRSRIAKDEVNVEVDSAHGPELGTILADLRTQYEGIVKKNKEHAEHWYRKKLETVQNEVKESNEALRLSQSELTERQRFLQNLEVELDSLHKQITALEGNLGETGQKYSSEMEHLQTTLARLEDDLSQLRLEMQRTKTDYEQLLRIKQNLEMEIATYRRLLEGEEMVKEVPPPKKEPNVRTRKIVKVVTQTMVNGKVVDESSEVEQIEEK</sequence>
<evidence type="ECO:0000256" key="2">
    <source>
        <dbReference type="ARBA" id="ARBA00023054"/>
    </source>
</evidence>
<evidence type="ECO:0000256" key="1">
    <source>
        <dbReference type="ARBA" id="ARBA00022754"/>
    </source>
</evidence>
<feature type="coiled-coil region" evidence="4">
    <location>
        <begin position="265"/>
        <end position="380"/>
    </location>
</feature>
<evidence type="ECO:0000313" key="7">
    <source>
        <dbReference type="Proteomes" id="UP000694523"/>
    </source>
</evidence>
<dbReference type="PRINTS" id="PR01248">
    <property type="entry name" value="TYPE1KERATIN"/>
</dbReference>
<feature type="domain" description="IF rod" evidence="5">
    <location>
        <begin position="70"/>
        <end position="381"/>
    </location>
</feature>
<dbReference type="PANTHER" id="PTHR23239">
    <property type="entry name" value="INTERMEDIATE FILAMENT"/>
    <property type="match status" value="1"/>
</dbReference>
<evidence type="ECO:0000313" key="6">
    <source>
        <dbReference type="Ensembl" id="ENSNMLP00000033956.1"/>
    </source>
</evidence>
<feature type="coiled-coil region" evidence="4">
    <location>
        <begin position="74"/>
        <end position="108"/>
    </location>
</feature>
<evidence type="ECO:0000256" key="4">
    <source>
        <dbReference type="SAM" id="Coils"/>
    </source>
</evidence>
<dbReference type="GO" id="GO:0005198">
    <property type="term" value="F:structural molecule activity"/>
    <property type="evidence" value="ECO:0007669"/>
    <property type="project" value="InterPro"/>
</dbReference>
<evidence type="ECO:0000256" key="3">
    <source>
        <dbReference type="RuleBase" id="RU000685"/>
    </source>
</evidence>
<dbReference type="Ensembl" id="ENSNMLT00000037828.1">
    <property type="protein sequence ID" value="ENSNMLP00000033956.1"/>
    <property type="gene ID" value="ENSNMLG00000021181.1"/>
</dbReference>
<dbReference type="InterPro" id="IPR039008">
    <property type="entry name" value="IF_rod_dom"/>
</dbReference>
<dbReference type="Pfam" id="PF00038">
    <property type="entry name" value="Filament"/>
    <property type="match status" value="1"/>
</dbReference>
<dbReference type="PANTHER" id="PTHR23239:SF351">
    <property type="entry name" value="KERATIN, TYPE I CYTOSKELETAL 18"/>
    <property type="match status" value="1"/>
</dbReference>
<name>A0A8C6UJR7_9GOBI</name>
<dbReference type="Gene3D" id="1.20.5.170">
    <property type="match status" value="1"/>
</dbReference>
<keyword evidence="7" id="KW-1185">Reference proteome</keyword>
<keyword evidence="1 3" id="KW-0403">Intermediate filament</keyword>
<dbReference type="PROSITE" id="PS51842">
    <property type="entry name" value="IF_ROD_2"/>
    <property type="match status" value="1"/>
</dbReference>
<comment type="similarity">
    <text evidence="3">Belongs to the intermediate filament family.</text>
</comment>
<dbReference type="Gene3D" id="1.20.5.1160">
    <property type="entry name" value="Vasodilator-stimulated phosphoprotein"/>
    <property type="match status" value="1"/>
</dbReference>